<evidence type="ECO:0000256" key="4">
    <source>
        <dbReference type="ARBA" id="ARBA00022475"/>
    </source>
</evidence>
<proteinExistence type="inferred from homology"/>
<evidence type="ECO:0000256" key="8">
    <source>
        <dbReference type="SAM" id="Phobius"/>
    </source>
</evidence>
<evidence type="ECO:0000256" key="6">
    <source>
        <dbReference type="ARBA" id="ARBA00022989"/>
    </source>
</evidence>
<comment type="caution">
    <text evidence="9">The sequence shown here is derived from an EMBL/GenBank/DDBJ whole genome shotgun (WGS) entry which is preliminary data.</text>
</comment>
<evidence type="ECO:0000256" key="7">
    <source>
        <dbReference type="ARBA" id="ARBA00023136"/>
    </source>
</evidence>
<dbReference type="PANTHER" id="PTHR34702">
    <property type="entry name" value="NA(+)/H(+) ANTIPORTER SUBUNIT F1"/>
    <property type="match status" value="1"/>
</dbReference>
<gene>
    <name evidence="9" type="ORF">ENN51_03480</name>
</gene>
<dbReference type="GO" id="GO:0005886">
    <property type="term" value="C:plasma membrane"/>
    <property type="evidence" value="ECO:0007669"/>
    <property type="project" value="UniProtKB-SubCell"/>
</dbReference>
<keyword evidence="3" id="KW-0813">Transport</keyword>
<dbReference type="Proteomes" id="UP000885672">
    <property type="component" value="Unassembled WGS sequence"/>
</dbReference>
<keyword evidence="7 8" id="KW-0472">Membrane</keyword>
<sequence length="84" mass="9180">MTILIVVLVLGAFFCLYRVLRGPSIPDRAIAVDIMAVIFTCITALMALRYRLAYLLDISIALAVISFVATLALAKYLSGRSLDD</sequence>
<feature type="transmembrane region" description="Helical" evidence="8">
    <location>
        <begin position="55"/>
        <end position="77"/>
    </location>
</feature>
<keyword evidence="5 8" id="KW-0812">Transmembrane</keyword>
<feature type="transmembrane region" description="Helical" evidence="8">
    <location>
        <begin position="31"/>
        <end position="48"/>
    </location>
</feature>
<evidence type="ECO:0000256" key="5">
    <source>
        <dbReference type="ARBA" id="ARBA00022692"/>
    </source>
</evidence>
<dbReference type="Pfam" id="PF04066">
    <property type="entry name" value="MrpF_PhaF"/>
    <property type="match status" value="1"/>
</dbReference>
<dbReference type="PANTHER" id="PTHR34702:SF1">
    <property type="entry name" value="NA(+)_H(+) ANTIPORTER SUBUNIT F"/>
    <property type="match status" value="1"/>
</dbReference>
<dbReference type="GO" id="GO:0015385">
    <property type="term" value="F:sodium:proton antiporter activity"/>
    <property type="evidence" value="ECO:0007669"/>
    <property type="project" value="TreeGrafter"/>
</dbReference>
<keyword evidence="6 8" id="KW-1133">Transmembrane helix</keyword>
<dbReference type="InterPro" id="IPR007208">
    <property type="entry name" value="MrpF/PhaF-like"/>
</dbReference>
<name>A0A7V0T5R2_UNCW3</name>
<evidence type="ECO:0000256" key="3">
    <source>
        <dbReference type="ARBA" id="ARBA00022448"/>
    </source>
</evidence>
<evidence type="ECO:0000256" key="1">
    <source>
        <dbReference type="ARBA" id="ARBA00004651"/>
    </source>
</evidence>
<evidence type="ECO:0000313" key="9">
    <source>
        <dbReference type="EMBL" id="HDQ99331.1"/>
    </source>
</evidence>
<comment type="subcellular location">
    <subcellularLocation>
        <location evidence="1">Cell membrane</location>
        <topology evidence="1">Multi-pass membrane protein</topology>
    </subcellularLocation>
</comment>
<comment type="similarity">
    <text evidence="2">Belongs to the CPA3 antiporters (TC 2.A.63) subunit F family.</text>
</comment>
<keyword evidence="4" id="KW-1003">Cell membrane</keyword>
<reference evidence="9" key="1">
    <citation type="journal article" date="2020" name="mSystems">
        <title>Genome- and Community-Level Interaction Insights into Carbon Utilization and Element Cycling Functions of Hydrothermarchaeota in Hydrothermal Sediment.</title>
        <authorList>
            <person name="Zhou Z."/>
            <person name="Liu Y."/>
            <person name="Xu W."/>
            <person name="Pan J."/>
            <person name="Luo Z.H."/>
            <person name="Li M."/>
        </authorList>
    </citation>
    <scope>NUCLEOTIDE SEQUENCE [LARGE SCALE GENOMIC DNA]</scope>
    <source>
        <strain evidence="9">SpSt-1182</strain>
    </source>
</reference>
<dbReference type="EMBL" id="DSBX01000133">
    <property type="protein sequence ID" value="HDQ99331.1"/>
    <property type="molecule type" value="Genomic_DNA"/>
</dbReference>
<organism evidence="9">
    <name type="scientific">candidate division WOR-3 bacterium</name>
    <dbReference type="NCBI Taxonomy" id="2052148"/>
    <lineage>
        <taxon>Bacteria</taxon>
        <taxon>Bacteria division WOR-3</taxon>
    </lineage>
</organism>
<accession>A0A7V0T5R2</accession>
<protein>
    <submittedName>
        <fullName evidence="9">Cation:proton antiporter</fullName>
    </submittedName>
</protein>
<dbReference type="AlphaFoldDB" id="A0A7V0T5R2"/>
<evidence type="ECO:0000256" key="2">
    <source>
        <dbReference type="ARBA" id="ARBA00009212"/>
    </source>
</evidence>